<dbReference type="AlphaFoldDB" id="A0A0G0BBN2"/>
<organism evidence="2 3">
    <name type="scientific">Candidatus Nomurabacteria bacterium GW2011_GWE1_35_16</name>
    <dbReference type="NCBI Taxonomy" id="1618761"/>
    <lineage>
        <taxon>Bacteria</taxon>
        <taxon>Candidatus Nomuraibacteriota</taxon>
    </lineage>
</organism>
<sequence>MKYKGYRVGSIEREILKVILSVKDRELPNKYSESFSDIFKTARQKYQYSETVNRMEKKGLIQFVNKYGELKITISPKGHRIIKSLMLSDYKQIKRPVKWDGKWRMVMFDIPEDKTKLRNIIRFHLKKIGFLQVQGSVWVYPYPCEEIITIIKTNFNFDDEIIYATINSFDKDLKFKKLFKL</sequence>
<accession>A0A0G0BBN2</accession>
<dbReference type="Gene3D" id="3.30.70.2650">
    <property type="match status" value="1"/>
</dbReference>
<feature type="domain" description="Transcriptional repressor PaaX-like central Cas2-like" evidence="1">
    <location>
        <begin position="98"/>
        <end position="167"/>
    </location>
</feature>
<protein>
    <submittedName>
        <fullName evidence="2">PaaX domain protein</fullName>
    </submittedName>
</protein>
<gene>
    <name evidence="2" type="ORF">UR64_C0003G0032</name>
</gene>
<evidence type="ECO:0000313" key="2">
    <source>
        <dbReference type="EMBL" id="KKP66739.1"/>
    </source>
</evidence>
<reference evidence="2 3" key="1">
    <citation type="journal article" date="2015" name="Nature">
        <title>rRNA introns, odd ribosomes, and small enigmatic genomes across a large radiation of phyla.</title>
        <authorList>
            <person name="Brown C.T."/>
            <person name="Hug L.A."/>
            <person name="Thomas B.C."/>
            <person name="Sharon I."/>
            <person name="Castelle C.J."/>
            <person name="Singh A."/>
            <person name="Wilkins M.J."/>
            <person name="Williams K.H."/>
            <person name="Banfield J.F."/>
        </authorList>
    </citation>
    <scope>NUCLEOTIDE SEQUENCE [LARGE SCALE GENOMIC DNA]</scope>
</reference>
<comment type="caution">
    <text evidence="2">The sequence shown here is derived from an EMBL/GenBank/DDBJ whole genome shotgun (WGS) entry which is preliminary data.</text>
</comment>
<dbReference type="Proteomes" id="UP000034952">
    <property type="component" value="Unassembled WGS sequence"/>
</dbReference>
<name>A0A0G0BBN2_9BACT</name>
<dbReference type="EMBL" id="LBPY01000003">
    <property type="protein sequence ID" value="KKP66739.1"/>
    <property type="molecule type" value="Genomic_DNA"/>
</dbReference>
<dbReference type="Pfam" id="PF20803">
    <property type="entry name" value="PaaX_M"/>
    <property type="match status" value="1"/>
</dbReference>
<evidence type="ECO:0000259" key="1">
    <source>
        <dbReference type="Pfam" id="PF20803"/>
    </source>
</evidence>
<proteinExistence type="predicted"/>
<evidence type="ECO:0000313" key="3">
    <source>
        <dbReference type="Proteomes" id="UP000034952"/>
    </source>
</evidence>
<dbReference type="InterPro" id="IPR048846">
    <property type="entry name" value="PaaX-like_central"/>
</dbReference>
<dbReference type="SUPFAM" id="SSF143430">
    <property type="entry name" value="TTP0101/SSO1404-like"/>
    <property type="match status" value="1"/>
</dbReference>